<protein>
    <submittedName>
        <fullName evidence="7">TrmH family RNA methyltransferase</fullName>
        <ecNumber evidence="7">2.1.1.207</ecNumber>
    </submittedName>
</protein>
<dbReference type="Gene3D" id="3.40.1280.10">
    <property type="match status" value="1"/>
</dbReference>
<evidence type="ECO:0000256" key="3">
    <source>
        <dbReference type="ARBA" id="ARBA00022679"/>
    </source>
</evidence>
<dbReference type="EC" id="2.1.1.207" evidence="7"/>
<keyword evidence="7" id="KW-0614">Plasmid</keyword>
<dbReference type="InterPro" id="IPR029026">
    <property type="entry name" value="tRNA_m1G_MTases_N"/>
</dbReference>
<name>A0A449AH15_9BACT</name>
<dbReference type="SUPFAM" id="SSF75217">
    <property type="entry name" value="alpha/beta knot"/>
    <property type="match status" value="1"/>
</dbReference>
<dbReference type="PANTHER" id="PTHR42971">
    <property type="entry name" value="TRNA (CYTIDINE(34)-2'-O)-METHYLTRANSFERASE"/>
    <property type="match status" value="1"/>
</dbReference>
<dbReference type="InterPro" id="IPR001537">
    <property type="entry name" value="SpoU_MeTrfase"/>
</dbReference>
<sequence>MFGTESTGIPKKILASHIEKCLRIPMVSKMRSINLANSVCVIGYEVMRQLNWKDLSIYEGWKKGKGLFIKRNGFWTSQTGIIK</sequence>
<geneLocation type="plasmid" evidence="7 8">
    <name>4</name>
</geneLocation>
<evidence type="ECO:0000313" key="8">
    <source>
        <dbReference type="Proteomes" id="UP000289506"/>
    </source>
</evidence>
<gene>
    <name evidence="7" type="primary">trmL_2</name>
    <name evidence="7" type="ORF">NCTC10142_00031</name>
</gene>
<dbReference type="GO" id="GO:0008173">
    <property type="term" value="F:RNA methyltransferase activity"/>
    <property type="evidence" value="ECO:0007669"/>
    <property type="project" value="InterPro"/>
</dbReference>
<accession>A0A449AH15</accession>
<dbReference type="Proteomes" id="UP000289506">
    <property type="component" value="Plasmid 4"/>
</dbReference>
<evidence type="ECO:0000256" key="2">
    <source>
        <dbReference type="ARBA" id="ARBA00022603"/>
    </source>
</evidence>
<keyword evidence="1" id="KW-0963">Cytoplasm</keyword>
<dbReference type="InterPro" id="IPR029028">
    <property type="entry name" value="Alpha/beta_knot_MTases"/>
</dbReference>
<evidence type="ECO:0000256" key="4">
    <source>
        <dbReference type="ARBA" id="ARBA00022691"/>
    </source>
</evidence>
<evidence type="ECO:0000256" key="1">
    <source>
        <dbReference type="ARBA" id="ARBA00022490"/>
    </source>
</evidence>
<dbReference type="PANTHER" id="PTHR42971:SF1">
    <property type="entry name" value="TRNA (CYTIDINE(34)-2'-O)-METHYLTRANSFERASE"/>
    <property type="match status" value="1"/>
</dbReference>
<dbReference type="GO" id="GO:0002130">
    <property type="term" value="P:wobble position ribose methylation"/>
    <property type="evidence" value="ECO:0007669"/>
    <property type="project" value="TreeGrafter"/>
</dbReference>
<evidence type="ECO:0000313" key="7">
    <source>
        <dbReference type="EMBL" id="VEU64295.1"/>
    </source>
</evidence>
<dbReference type="Pfam" id="PF00588">
    <property type="entry name" value="SpoU_methylase"/>
    <property type="match status" value="1"/>
</dbReference>
<evidence type="ECO:0000256" key="5">
    <source>
        <dbReference type="ARBA" id="ARBA00022694"/>
    </source>
</evidence>
<reference evidence="7 8" key="1">
    <citation type="submission" date="2019-01" db="EMBL/GenBank/DDBJ databases">
        <authorList>
            <consortium name="Pathogen Informatics"/>
        </authorList>
    </citation>
    <scope>NUCLEOTIDE SEQUENCE [LARGE SCALE GENOMIC DNA]</scope>
    <source>
        <strain evidence="7 8">NCTC10142</strain>
        <plasmid evidence="8">4</plasmid>
    </source>
</reference>
<keyword evidence="3 7" id="KW-0808">Transferase</keyword>
<keyword evidence="4" id="KW-0949">S-adenosyl-L-methionine</keyword>
<dbReference type="InterPro" id="IPR016914">
    <property type="entry name" value="TrmL"/>
</dbReference>
<organism evidence="7 8">
    <name type="scientific">Mycoplasmopsis cynos</name>
    <dbReference type="NCBI Taxonomy" id="171284"/>
    <lineage>
        <taxon>Bacteria</taxon>
        <taxon>Bacillati</taxon>
        <taxon>Mycoplasmatota</taxon>
        <taxon>Mycoplasmoidales</taxon>
        <taxon>Metamycoplasmataceae</taxon>
        <taxon>Mycoplasmopsis</taxon>
    </lineage>
</organism>
<keyword evidence="5" id="KW-0819">tRNA processing</keyword>
<feature type="domain" description="tRNA/rRNA methyltransferase SpoU type" evidence="6">
    <location>
        <begin position="1"/>
        <end position="44"/>
    </location>
</feature>
<dbReference type="AlphaFoldDB" id="A0A449AH15"/>
<keyword evidence="2 7" id="KW-0489">Methyltransferase</keyword>
<evidence type="ECO:0000259" key="6">
    <source>
        <dbReference type="Pfam" id="PF00588"/>
    </source>
</evidence>
<dbReference type="GO" id="GO:0003723">
    <property type="term" value="F:RNA binding"/>
    <property type="evidence" value="ECO:0007669"/>
    <property type="project" value="InterPro"/>
</dbReference>
<dbReference type="EMBL" id="LR214977">
    <property type="protein sequence ID" value="VEU64295.1"/>
    <property type="molecule type" value="Genomic_DNA"/>
</dbReference>
<proteinExistence type="predicted"/>